<dbReference type="OrthoDB" id="1574521at2759"/>
<dbReference type="EMBL" id="PKPP01000077">
    <property type="protein sequence ID" value="PWA98183.1"/>
    <property type="molecule type" value="Genomic_DNA"/>
</dbReference>
<evidence type="ECO:0000256" key="3">
    <source>
        <dbReference type="ARBA" id="ARBA00022833"/>
    </source>
</evidence>
<keyword evidence="1" id="KW-0479">Metal-binding</keyword>
<name>A0A2U1QJK6_ARTAN</name>
<keyword evidence="7" id="KW-1185">Reference proteome</keyword>
<sequence length="77" mass="8775">MDVMSCFCGNHAIVRTSWTDTNPGRRFWSCPQIGTNCGFFLWLDPPMCVRSRSIDPWIAKIKKCTSTVFELNGDCKP</sequence>
<dbReference type="PANTHER" id="PTHR33248">
    <property type="entry name" value="ZINC ION-BINDING PROTEIN"/>
    <property type="match status" value="1"/>
</dbReference>
<dbReference type="Pfam" id="PF06839">
    <property type="entry name" value="Zn_ribbon_GRF"/>
    <property type="match status" value="1"/>
</dbReference>
<evidence type="ECO:0000259" key="5">
    <source>
        <dbReference type="PROSITE" id="PS51999"/>
    </source>
</evidence>
<dbReference type="InterPro" id="IPR010666">
    <property type="entry name" value="Znf_GRF"/>
</dbReference>
<gene>
    <name evidence="6" type="ORF">CTI12_AA021530</name>
</gene>
<keyword evidence="3" id="KW-0862">Zinc</keyword>
<reference evidence="6 7" key="1">
    <citation type="journal article" date="2018" name="Mol. Plant">
        <title>The genome of Artemisia annua provides insight into the evolution of Asteraceae family and artemisinin biosynthesis.</title>
        <authorList>
            <person name="Shen Q."/>
            <person name="Zhang L."/>
            <person name="Liao Z."/>
            <person name="Wang S."/>
            <person name="Yan T."/>
            <person name="Shi P."/>
            <person name="Liu M."/>
            <person name="Fu X."/>
            <person name="Pan Q."/>
            <person name="Wang Y."/>
            <person name="Lv Z."/>
            <person name="Lu X."/>
            <person name="Zhang F."/>
            <person name="Jiang W."/>
            <person name="Ma Y."/>
            <person name="Chen M."/>
            <person name="Hao X."/>
            <person name="Li L."/>
            <person name="Tang Y."/>
            <person name="Lv G."/>
            <person name="Zhou Y."/>
            <person name="Sun X."/>
            <person name="Brodelius P.E."/>
            <person name="Rose J.K.C."/>
            <person name="Tang K."/>
        </authorList>
    </citation>
    <scope>NUCLEOTIDE SEQUENCE [LARGE SCALE GENOMIC DNA]</scope>
    <source>
        <strain evidence="7">cv. Huhao1</strain>
        <tissue evidence="6">Leaf</tissue>
    </source>
</reference>
<comment type="caution">
    <text evidence="6">The sequence shown here is derived from an EMBL/GenBank/DDBJ whole genome shotgun (WGS) entry which is preliminary data.</text>
</comment>
<evidence type="ECO:0000256" key="2">
    <source>
        <dbReference type="ARBA" id="ARBA00022771"/>
    </source>
</evidence>
<dbReference type="PROSITE" id="PS51999">
    <property type="entry name" value="ZF_GRF"/>
    <property type="match status" value="1"/>
</dbReference>
<evidence type="ECO:0000313" key="7">
    <source>
        <dbReference type="Proteomes" id="UP000245207"/>
    </source>
</evidence>
<dbReference type="GO" id="GO:0008270">
    <property type="term" value="F:zinc ion binding"/>
    <property type="evidence" value="ECO:0007669"/>
    <property type="project" value="UniProtKB-KW"/>
</dbReference>
<proteinExistence type="predicted"/>
<organism evidence="6 7">
    <name type="scientific">Artemisia annua</name>
    <name type="common">Sweet wormwood</name>
    <dbReference type="NCBI Taxonomy" id="35608"/>
    <lineage>
        <taxon>Eukaryota</taxon>
        <taxon>Viridiplantae</taxon>
        <taxon>Streptophyta</taxon>
        <taxon>Embryophyta</taxon>
        <taxon>Tracheophyta</taxon>
        <taxon>Spermatophyta</taxon>
        <taxon>Magnoliopsida</taxon>
        <taxon>eudicotyledons</taxon>
        <taxon>Gunneridae</taxon>
        <taxon>Pentapetalae</taxon>
        <taxon>asterids</taxon>
        <taxon>campanulids</taxon>
        <taxon>Asterales</taxon>
        <taxon>Asteraceae</taxon>
        <taxon>Asteroideae</taxon>
        <taxon>Anthemideae</taxon>
        <taxon>Artemisiinae</taxon>
        <taxon>Artemisia</taxon>
    </lineage>
</organism>
<dbReference type="AlphaFoldDB" id="A0A2U1QJK6"/>
<feature type="domain" description="GRF-type" evidence="5">
    <location>
        <begin position="6"/>
        <end position="46"/>
    </location>
</feature>
<accession>A0A2U1QJK6</accession>
<evidence type="ECO:0000256" key="4">
    <source>
        <dbReference type="PROSITE-ProRule" id="PRU01343"/>
    </source>
</evidence>
<dbReference type="Proteomes" id="UP000245207">
    <property type="component" value="Unassembled WGS sequence"/>
</dbReference>
<protein>
    <recommendedName>
        <fullName evidence="5">GRF-type domain-containing protein</fullName>
    </recommendedName>
</protein>
<evidence type="ECO:0000256" key="1">
    <source>
        <dbReference type="ARBA" id="ARBA00022723"/>
    </source>
</evidence>
<keyword evidence="2 4" id="KW-0863">Zinc-finger</keyword>
<evidence type="ECO:0000313" key="6">
    <source>
        <dbReference type="EMBL" id="PWA98183.1"/>
    </source>
</evidence>